<dbReference type="Proteomes" id="UP000198711">
    <property type="component" value="Unassembled WGS sequence"/>
</dbReference>
<protein>
    <recommendedName>
        <fullName evidence="3">RES domain-containing protein</fullName>
    </recommendedName>
</protein>
<comment type="caution">
    <text evidence="1">The sequence shown here is derived from an EMBL/GenBank/DDBJ whole genome shotgun (WGS) entry which is preliminary data.</text>
</comment>
<keyword evidence="2" id="KW-1185">Reference proteome</keyword>
<accession>A0A8X8LBZ5</accession>
<gene>
    <name evidence="1" type="ORF">SAMN05444410_110116</name>
</gene>
<dbReference type="RefSeq" id="WP_092724382.1">
    <property type="nucleotide sequence ID" value="NZ_FNNO01000010.1"/>
</dbReference>
<evidence type="ECO:0008006" key="3">
    <source>
        <dbReference type="Google" id="ProtNLM"/>
    </source>
</evidence>
<reference evidence="1 2" key="1">
    <citation type="submission" date="2016-10" db="EMBL/GenBank/DDBJ databases">
        <authorList>
            <person name="Varghese N."/>
            <person name="Submissions S."/>
        </authorList>
    </citation>
    <scope>NUCLEOTIDE SEQUENCE [LARGE SCALE GENOMIC DNA]</scope>
    <source>
        <strain evidence="1 2">DSM 25353</strain>
    </source>
</reference>
<dbReference type="EMBL" id="FNNO01000010">
    <property type="protein sequence ID" value="SDX19630.1"/>
    <property type="molecule type" value="Genomic_DNA"/>
</dbReference>
<evidence type="ECO:0000313" key="1">
    <source>
        <dbReference type="EMBL" id="SDX19630.1"/>
    </source>
</evidence>
<sequence length="296" mass="34220">MIDLDSFKMEVKLLAQREENMLALKKAISKFYCNIGVPMLESHHPFMIRARYNSINENGFGLFNKKSQVSYNPFPDLIKLQRANFNGEQVFYGSMPLEDNGNHAAITALMEVGFEYAKDKTRMREYFTVCRWQINKPLALMNLPFSRTAIQKNSQMEEAANEQRNLIVQHFEQEGLINPDSHVQALEFISDCFCERTDKEVYYRITATYCHFIRDWLKKNNVHFDGFLYPSANTEATGVNVALNKTLVDDNILQLDYVKLMCLIRNPSDPKAMNFAPASEDVFPDENGNFNIVSIY</sequence>
<dbReference type="AlphaFoldDB" id="A0A8X8LBZ5"/>
<name>A0A8X8LBZ5_9BACT</name>
<proteinExistence type="predicted"/>
<evidence type="ECO:0000313" key="2">
    <source>
        <dbReference type="Proteomes" id="UP000198711"/>
    </source>
</evidence>
<organism evidence="1 2">
    <name type="scientific">Hydrobacter penzbergensis</name>
    <dbReference type="NCBI Taxonomy" id="1235997"/>
    <lineage>
        <taxon>Bacteria</taxon>
        <taxon>Pseudomonadati</taxon>
        <taxon>Bacteroidota</taxon>
        <taxon>Chitinophagia</taxon>
        <taxon>Chitinophagales</taxon>
        <taxon>Chitinophagaceae</taxon>
        <taxon>Hydrobacter</taxon>
    </lineage>
</organism>